<gene>
    <name evidence="1" type="ORF">SO802_008949</name>
</gene>
<evidence type="ECO:0000313" key="1">
    <source>
        <dbReference type="EMBL" id="KAL0007447.1"/>
    </source>
</evidence>
<reference evidence="1 2" key="1">
    <citation type="submission" date="2024-01" db="EMBL/GenBank/DDBJ databases">
        <title>A telomere-to-telomere, gap-free genome of sweet tea (Lithocarpus litseifolius).</title>
        <authorList>
            <person name="Zhou J."/>
        </authorList>
    </citation>
    <scope>NUCLEOTIDE SEQUENCE [LARGE SCALE GENOMIC DNA]</scope>
    <source>
        <strain evidence="1">Zhou-2022a</strain>
        <tissue evidence="1">Leaf</tissue>
    </source>
</reference>
<organism evidence="1 2">
    <name type="scientific">Lithocarpus litseifolius</name>
    <dbReference type="NCBI Taxonomy" id="425828"/>
    <lineage>
        <taxon>Eukaryota</taxon>
        <taxon>Viridiplantae</taxon>
        <taxon>Streptophyta</taxon>
        <taxon>Embryophyta</taxon>
        <taxon>Tracheophyta</taxon>
        <taxon>Spermatophyta</taxon>
        <taxon>Magnoliopsida</taxon>
        <taxon>eudicotyledons</taxon>
        <taxon>Gunneridae</taxon>
        <taxon>Pentapetalae</taxon>
        <taxon>rosids</taxon>
        <taxon>fabids</taxon>
        <taxon>Fagales</taxon>
        <taxon>Fagaceae</taxon>
        <taxon>Lithocarpus</taxon>
    </lineage>
</organism>
<proteinExistence type="predicted"/>
<evidence type="ECO:0000313" key="2">
    <source>
        <dbReference type="Proteomes" id="UP001459277"/>
    </source>
</evidence>
<dbReference type="EMBL" id="JAZDWU010000003">
    <property type="protein sequence ID" value="KAL0007447.1"/>
    <property type="molecule type" value="Genomic_DNA"/>
</dbReference>
<dbReference type="AlphaFoldDB" id="A0AAW2DA13"/>
<dbReference type="Proteomes" id="UP001459277">
    <property type="component" value="Unassembled WGS sequence"/>
</dbReference>
<sequence>MADLVVMRPSVAPRAILVFRGTLLKSPTMRRDFEDDLRFLARESLKGSIWFKVALEALKSVADRYGSNNVCVAGHSLGAGFAFQVGKALAEEGIYVETGNPFIQSSFYFISNELKEYERRGWVS</sequence>
<dbReference type="PANTHER" id="PTHR31479">
    <property type="entry name" value="ALPHA/BETA-HYDROLASES SUPERFAMILY PROTEIN"/>
    <property type="match status" value="1"/>
</dbReference>
<keyword evidence="2" id="KW-1185">Reference proteome</keyword>
<dbReference type="InterPro" id="IPR029058">
    <property type="entry name" value="AB_hydrolase_fold"/>
</dbReference>
<evidence type="ECO:0008006" key="3">
    <source>
        <dbReference type="Google" id="ProtNLM"/>
    </source>
</evidence>
<protein>
    <recommendedName>
        <fullName evidence="3">Fungal lipase-like domain-containing protein</fullName>
    </recommendedName>
</protein>
<comment type="caution">
    <text evidence="1">The sequence shown here is derived from an EMBL/GenBank/DDBJ whole genome shotgun (WGS) entry which is preliminary data.</text>
</comment>
<dbReference type="SUPFAM" id="SSF53474">
    <property type="entry name" value="alpha/beta-Hydrolases"/>
    <property type="match status" value="1"/>
</dbReference>
<dbReference type="PANTHER" id="PTHR31479:SF3">
    <property type="entry name" value="ALPHA_BETA-HYDROLASES SUPERFAMILY PROTEIN"/>
    <property type="match status" value="1"/>
</dbReference>
<accession>A0AAW2DA13</accession>
<name>A0AAW2DA13_9ROSI</name>